<protein>
    <submittedName>
        <fullName evidence="1 3">Uncharacterized protein</fullName>
    </submittedName>
</protein>
<gene>
    <name evidence="1" type="ORF">HNAJ_LOCUS12746</name>
</gene>
<proteinExistence type="predicted"/>
<evidence type="ECO:0000313" key="1">
    <source>
        <dbReference type="EMBL" id="VDO13976.1"/>
    </source>
</evidence>
<accession>A0A0R3TY23</accession>
<keyword evidence="2" id="KW-1185">Reference proteome</keyword>
<dbReference type="WBParaSite" id="HNAJ_0001277001-mRNA-1">
    <property type="protein sequence ID" value="HNAJ_0001277001-mRNA-1"/>
    <property type="gene ID" value="HNAJ_0001277001"/>
</dbReference>
<organism evidence="3">
    <name type="scientific">Rodentolepis nana</name>
    <name type="common">Dwarf tapeworm</name>
    <name type="synonym">Hymenolepis nana</name>
    <dbReference type="NCBI Taxonomy" id="102285"/>
    <lineage>
        <taxon>Eukaryota</taxon>
        <taxon>Metazoa</taxon>
        <taxon>Spiralia</taxon>
        <taxon>Lophotrochozoa</taxon>
        <taxon>Platyhelminthes</taxon>
        <taxon>Cestoda</taxon>
        <taxon>Eucestoda</taxon>
        <taxon>Cyclophyllidea</taxon>
        <taxon>Hymenolepididae</taxon>
        <taxon>Rodentolepis</taxon>
    </lineage>
</organism>
<dbReference type="AlphaFoldDB" id="A0A0R3TY23"/>
<sequence>MVKQLSRRAPSSPLASRGWVKLMIIQGERHRMECNLQLDANNPPNLPIIASVSITKRLLSLVREAQHTKFYYY</sequence>
<reference evidence="3" key="1">
    <citation type="submission" date="2017-02" db="UniProtKB">
        <authorList>
            <consortium name="WormBaseParasite"/>
        </authorList>
    </citation>
    <scope>IDENTIFICATION</scope>
</reference>
<evidence type="ECO:0000313" key="3">
    <source>
        <dbReference type="WBParaSite" id="HNAJ_0001277001-mRNA-1"/>
    </source>
</evidence>
<reference evidence="1 2" key="2">
    <citation type="submission" date="2018-11" db="EMBL/GenBank/DDBJ databases">
        <authorList>
            <consortium name="Pathogen Informatics"/>
        </authorList>
    </citation>
    <scope>NUCLEOTIDE SEQUENCE [LARGE SCALE GENOMIC DNA]</scope>
</reference>
<name>A0A0R3TY23_RODNA</name>
<dbReference type="EMBL" id="UZAE01014613">
    <property type="protein sequence ID" value="VDO13976.1"/>
    <property type="molecule type" value="Genomic_DNA"/>
</dbReference>
<dbReference type="Proteomes" id="UP000278807">
    <property type="component" value="Unassembled WGS sequence"/>
</dbReference>
<evidence type="ECO:0000313" key="2">
    <source>
        <dbReference type="Proteomes" id="UP000278807"/>
    </source>
</evidence>